<dbReference type="Pfam" id="PF00072">
    <property type="entry name" value="Response_reg"/>
    <property type="match status" value="1"/>
</dbReference>
<feature type="domain" description="HTH luxR-type" evidence="6">
    <location>
        <begin position="131"/>
        <end position="196"/>
    </location>
</feature>
<dbReference type="EMBL" id="CP002869">
    <property type="protein sequence ID" value="AEI39193.1"/>
    <property type="molecule type" value="Genomic_DNA"/>
</dbReference>
<keyword evidence="2" id="KW-0805">Transcription regulation</keyword>
<evidence type="ECO:0000259" key="7">
    <source>
        <dbReference type="PROSITE" id="PS50110"/>
    </source>
</evidence>
<dbReference type="GO" id="GO:0000160">
    <property type="term" value="P:phosphorelay signal transduction system"/>
    <property type="evidence" value="ECO:0007669"/>
    <property type="project" value="InterPro"/>
</dbReference>
<organism evidence="8 9">
    <name type="scientific">Paenibacillus mucilaginosus (strain KNP414)</name>
    <dbReference type="NCBI Taxonomy" id="1036673"/>
    <lineage>
        <taxon>Bacteria</taxon>
        <taxon>Bacillati</taxon>
        <taxon>Bacillota</taxon>
        <taxon>Bacilli</taxon>
        <taxon>Bacillales</taxon>
        <taxon>Paenibacillaceae</taxon>
        <taxon>Paenibacillus</taxon>
    </lineage>
</organism>
<evidence type="ECO:0000259" key="6">
    <source>
        <dbReference type="PROSITE" id="PS50043"/>
    </source>
</evidence>
<dbReference type="PRINTS" id="PR00038">
    <property type="entry name" value="HTHLUXR"/>
</dbReference>
<accession>F8FQD2</accession>
<proteinExistence type="predicted"/>
<gene>
    <name evidence="8" type="primary">desR</name>
    <name evidence="8" type="ordered locus">KNP414_00589</name>
</gene>
<dbReference type="Pfam" id="PF00196">
    <property type="entry name" value="GerE"/>
    <property type="match status" value="1"/>
</dbReference>
<evidence type="ECO:0000313" key="8">
    <source>
        <dbReference type="EMBL" id="AEI39193.1"/>
    </source>
</evidence>
<reference evidence="8 9" key="2">
    <citation type="journal article" date="2013" name="Genome Announc.">
        <title>Genome Sequence of Growth-Improving Paenibacillus mucilaginosus Strain KNP414.</title>
        <authorList>
            <person name="Lu J.J."/>
            <person name="Wang J.F."/>
            <person name="Hu X.F."/>
        </authorList>
    </citation>
    <scope>NUCLEOTIDE SEQUENCE [LARGE SCALE GENOMIC DNA]</scope>
    <source>
        <strain evidence="8 9">KNP414</strain>
    </source>
</reference>
<dbReference type="Proteomes" id="UP000006620">
    <property type="component" value="Chromosome"/>
</dbReference>
<dbReference type="AlphaFoldDB" id="F8FQD2"/>
<reference evidence="9" key="1">
    <citation type="submission" date="2011-06" db="EMBL/GenBank/DDBJ databases">
        <title>Complete genome sequence of Paenibacillus mucilaginosus KNP414.</title>
        <authorList>
            <person name="Wang J."/>
            <person name="Hu S."/>
            <person name="Hu X."/>
            <person name="Zhang B."/>
            <person name="Dong D."/>
            <person name="Zhang S."/>
            <person name="Zhao K."/>
            <person name="Wu D."/>
        </authorList>
    </citation>
    <scope>NUCLEOTIDE SEQUENCE [LARGE SCALE GENOMIC DNA]</scope>
    <source>
        <strain evidence="9">KNP414</strain>
    </source>
</reference>
<dbReference type="SMART" id="SM00421">
    <property type="entry name" value="HTH_LUXR"/>
    <property type="match status" value="1"/>
</dbReference>
<sequence>MIRIVIAEGQRMLLDALAAMISLHSDFEIVGKACTGEEALKLVTDVRPDICITDIQLPGMKGLELAERLKGGSCKVVILTALVQVGYFERAIQAGVSAYLSKDSGSEELLKALRSVMSGRRVYTRELLADSAPEENPLTEREKEVLLLVAGGKTTQEIAGVLHLSRGTVRNYISGILEKLRVKNRIEAIIRSKEKGWLEPFPI</sequence>
<dbReference type="SUPFAM" id="SSF52172">
    <property type="entry name" value="CheY-like"/>
    <property type="match status" value="1"/>
</dbReference>
<keyword evidence="1 5" id="KW-0597">Phosphoprotein</keyword>
<name>F8FQD2_PAEMK</name>
<evidence type="ECO:0000256" key="5">
    <source>
        <dbReference type="PROSITE-ProRule" id="PRU00169"/>
    </source>
</evidence>
<evidence type="ECO:0000256" key="3">
    <source>
        <dbReference type="ARBA" id="ARBA00023125"/>
    </source>
</evidence>
<dbReference type="InterPro" id="IPR011006">
    <property type="entry name" value="CheY-like_superfamily"/>
</dbReference>
<protein>
    <submittedName>
        <fullName evidence="8">DesR</fullName>
    </submittedName>
</protein>
<dbReference type="RefSeq" id="WP_013914359.1">
    <property type="nucleotide sequence ID" value="NC_015690.1"/>
</dbReference>
<dbReference type="InterPro" id="IPR039420">
    <property type="entry name" value="WalR-like"/>
</dbReference>
<dbReference type="SUPFAM" id="SSF46894">
    <property type="entry name" value="C-terminal effector domain of the bipartite response regulators"/>
    <property type="match status" value="1"/>
</dbReference>
<keyword evidence="4" id="KW-0804">Transcription</keyword>
<dbReference type="GO" id="GO:0003677">
    <property type="term" value="F:DNA binding"/>
    <property type="evidence" value="ECO:0007669"/>
    <property type="project" value="UniProtKB-KW"/>
</dbReference>
<evidence type="ECO:0000256" key="2">
    <source>
        <dbReference type="ARBA" id="ARBA00023015"/>
    </source>
</evidence>
<dbReference type="HOGENOM" id="CLU_000445_90_10_9"/>
<keyword evidence="3" id="KW-0238">DNA-binding</keyword>
<dbReference type="PANTHER" id="PTHR43214">
    <property type="entry name" value="TWO-COMPONENT RESPONSE REGULATOR"/>
    <property type="match status" value="1"/>
</dbReference>
<dbReference type="CDD" id="cd06170">
    <property type="entry name" value="LuxR_C_like"/>
    <property type="match status" value="1"/>
</dbReference>
<dbReference type="PATRIC" id="fig|1036673.3.peg.520"/>
<feature type="modified residue" description="4-aspartylphosphate" evidence="5">
    <location>
        <position position="54"/>
    </location>
</feature>
<dbReference type="InterPro" id="IPR000792">
    <property type="entry name" value="Tscrpt_reg_LuxR_C"/>
</dbReference>
<dbReference type="InterPro" id="IPR016032">
    <property type="entry name" value="Sig_transdc_resp-reg_C-effctor"/>
</dbReference>
<dbReference type="GO" id="GO:0006355">
    <property type="term" value="P:regulation of DNA-templated transcription"/>
    <property type="evidence" value="ECO:0007669"/>
    <property type="project" value="InterPro"/>
</dbReference>
<dbReference type="InterPro" id="IPR001789">
    <property type="entry name" value="Sig_transdc_resp-reg_receiver"/>
</dbReference>
<feature type="domain" description="Response regulatory" evidence="7">
    <location>
        <begin position="3"/>
        <end position="117"/>
    </location>
</feature>
<dbReference type="PANTHER" id="PTHR43214:SF42">
    <property type="entry name" value="TRANSCRIPTIONAL REGULATORY PROTEIN DESR"/>
    <property type="match status" value="1"/>
</dbReference>
<dbReference type="Gene3D" id="3.40.50.2300">
    <property type="match status" value="1"/>
</dbReference>
<dbReference type="KEGG" id="pms:KNP414_00589"/>
<evidence type="ECO:0000256" key="4">
    <source>
        <dbReference type="ARBA" id="ARBA00023163"/>
    </source>
</evidence>
<dbReference type="SMART" id="SM00448">
    <property type="entry name" value="REC"/>
    <property type="match status" value="1"/>
</dbReference>
<dbReference type="PROSITE" id="PS50110">
    <property type="entry name" value="RESPONSE_REGULATORY"/>
    <property type="match status" value="1"/>
</dbReference>
<dbReference type="PROSITE" id="PS50043">
    <property type="entry name" value="HTH_LUXR_2"/>
    <property type="match status" value="1"/>
</dbReference>
<evidence type="ECO:0000256" key="1">
    <source>
        <dbReference type="ARBA" id="ARBA00022553"/>
    </source>
</evidence>
<evidence type="ECO:0000313" key="9">
    <source>
        <dbReference type="Proteomes" id="UP000006620"/>
    </source>
</evidence>